<keyword evidence="4" id="KW-0547">Nucleotide-binding</keyword>
<dbReference type="FunFam" id="3.40.50.300:FF:000042">
    <property type="entry name" value="Maltose/maltodextrin ABC transporter, ATP-binding protein"/>
    <property type="match status" value="1"/>
</dbReference>
<dbReference type="InterPro" id="IPR012340">
    <property type="entry name" value="NA-bd_OB-fold"/>
</dbReference>
<keyword evidence="3" id="KW-0813">Transport</keyword>
<dbReference type="GO" id="GO:1990060">
    <property type="term" value="C:maltose transport complex"/>
    <property type="evidence" value="ECO:0007669"/>
    <property type="project" value="TreeGrafter"/>
</dbReference>
<dbReference type="GO" id="GO:0016887">
    <property type="term" value="F:ATP hydrolysis activity"/>
    <property type="evidence" value="ECO:0007669"/>
    <property type="project" value="InterPro"/>
</dbReference>
<dbReference type="InterPro" id="IPR003593">
    <property type="entry name" value="AAA+_ATPase"/>
</dbReference>
<protein>
    <submittedName>
        <fullName evidence="7">ABC transporter ATP-binding protein</fullName>
    </submittedName>
</protein>
<dbReference type="EMBL" id="STGV01000006">
    <property type="protein sequence ID" value="THV21016.1"/>
    <property type="molecule type" value="Genomic_DNA"/>
</dbReference>
<dbReference type="InterPro" id="IPR027417">
    <property type="entry name" value="P-loop_NTPase"/>
</dbReference>
<dbReference type="InterPro" id="IPR017871">
    <property type="entry name" value="ABC_transporter-like_CS"/>
</dbReference>
<evidence type="ECO:0000256" key="2">
    <source>
        <dbReference type="ARBA" id="ARBA00005417"/>
    </source>
</evidence>
<dbReference type="PROSITE" id="PS00211">
    <property type="entry name" value="ABC_TRANSPORTER_1"/>
    <property type="match status" value="1"/>
</dbReference>
<dbReference type="InterPro" id="IPR015855">
    <property type="entry name" value="ABC_transpr_MalK-like"/>
</dbReference>
<dbReference type="PANTHER" id="PTHR43875">
    <property type="entry name" value="MALTODEXTRIN IMPORT ATP-BINDING PROTEIN MSMX"/>
    <property type="match status" value="1"/>
</dbReference>
<comment type="similarity">
    <text evidence="2">Belongs to the ABC transporter superfamily.</text>
</comment>
<evidence type="ECO:0000259" key="6">
    <source>
        <dbReference type="PROSITE" id="PS50893"/>
    </source>
</evidence>
<dbReference type="PROSITE" id="PS50893">
    <property type="entry name" value="ABC_TRANSPORTER_2"/>
    <property type="match status" value="1"/>
</dbReference>
<feature type="domain" description="ABC transporter" evidence="6">
    <location>
        <begin position="4"/>
        <end position="234"/>
    </location>
</feature>
<reference evidence="7 8" key="1">
    <citation type="submission" date="2019-04" db="EMBL/GenBank/DDBJ databases">
        <title>Genome sequence of strain shin9-1.</title>
        <authorList>
            <person name="Gao J."/>
            <person name="Sun J."/>
        </authorList>
    </citation>
    <scope>NUCLEOTIDE SEQUENCE [LARGE SCALE GENOMIC DNA]</scope>
    <source>
        <strain evidence="8">shin9-1</strain>
    </source>
</reference>
<dbReference type="SUPFAM" id="SSF50331">
    <property type="entry name" value="MOP-like"/>
    <property type="match status" value="1"/>
</dbReference>
<dbReference type="GO" id="GO:0015423">
    <property type="term" value="F:ABC-type maltose transporter activity"/>
    <property type="evidence" value="ECO:0007669"/>
    <property type="project" value="TreeGrafter"/>
</dbReference>
<dbReference type="Pfam" id="PF00005">
    <property type="entry name" value="ABC_tran"/>
    <property type="match status" value="1"/>
</dbReference>
<sequence length="332" mass="36338">MGSITLQNVSKTFGEVSVIPSIDLEINNGEFAVFVGPSGCGKSTLLRLIAGLEDVSGGKILIDGKDATDKAPSQRGLAMVFQSYALYPHMSVRSNIGFPLKMAKVDKAEIDRKVEEAAKILNLTDYLERKPRNLSGGQRQRVAIGRAIVRSPECFLFDEPLSNLDAALRVNMRLEISELHQKLKATSIYVTHDQVEAMTMADKIVVLNKGRIEQVGSPLELYRSPRNLFVAGFIGSPKMNFITGAKAAEKGAHTIGIRPEHMTLSTTEGAWKGKVTVAEHLGSDTFLHIATEDFGTITARCSGEMPVRHGDTVYATPDETRLHRFDEKGLAR</sequence>
<keyword evidence="5 7" id="KW-0067">ATP-binding</keyword>
<dbReference type="InterPro" id="IPR047641">
    <property type="entry name" value="ABC_transpr_MalK/UgpC-like"/>
</dbReference>
<dbReference type="InterPro" id="IPR008995">
    <property type="entry name" value="Mo/tungstate-bd_C_term_dom"/>
</dbReference>
<dbReference type="SMART" id="SM00382">
    <property type="entry name" value="AAA"/>
    <property type="match status" value="1"/>
</dbReference>
<dbReference type="InterPro" id="IPR003439">
    <property type="entry name" value="ABC_transporter-like_ATP-bd"/>
</dbReference>
<dbReference type="PANTHER" id="PTHR43875:SF3">
    <property type="entry name" value="MALTOSE_MALTODEXTRIN IMPORT ATP-BINDING PROTEIN MALK"/>
    <property type="match status" value="1"/>
</dbReference>
<dbReference type="InterPro" id="IPR013611">
    <property type="entry name" value="Transp-assoc_OB_typ2"/>
</dbReference>
<dbReference type="Pfam" id="PF08402">
    <property type="entry name" value="TOBE_2"/>
    <property type="match status" value="1"/>
</dbReference>
<dbReference type="OrthoDB" id="9802264at2"/>
<evidence type="ECO:0000256" key="1">
    <source>
        <dbReference type="ARBA" id="ARBA00004417"/>
    </source>
</evidence>
<proteinExistence type="inferred from homology"/>
<dbReference type="GO" id="GO:0005524">
    <property type="term" value="F:ATP binding"/>
    <property type="evidence" value="ECO:0007669"/>
    <property type="project" value="UniProtKB-KW"/>
</dbReference>
<evidence type="ECO:0000313" key="8">
    <source>
        <dbReference type="Proteomes" id="UP000308828"/>
    </source>
</evidence>
<evidence type="ECO:0000256" key="3">
    <source>
        <dbReference type="ARBA" id="ARBA00022448"/>
    </source>
</evidence>
<evidence type="ECO:0000256" key="4">
    <source>
        <dbReference type="ARBA" id="ARBA00022741"/>
    </source>
</evidence>
<evidence type="ECO:0000313" key="7">
    <source>
        <dbReference type="EMBL" id="THV21016.1"/>
    </source>
</evidence>
<dbReference type="RefSeq" id="WP_136599874.1">
    <property type="nucleotide sequence ID" value="NZ_STGV01000006.1"/>
</dbReference>
<keyword evidence="8" id="KW-1185">Reference proteome</keyword>
<comment type="caution">
    <text evidence="7">The sequence shown here is derived from an EMBL/GenBank/DDBJ whole genome shotgun (WGS) entry which is preliminary data.</text>
</comment>
<dbReference type="CDD" id="cd03301">
    <property type="entry name" value="ABC_MalK_N"/>
    <property type="match status" value="1"/>
</dbReference>
<gene>
    <name evidence="7" type="ORF">FAA97_17630</name>
</gene>
<dbReference type="GO" id="GO:0055052">
    <property type="term" value="C:ATP-binding cassette (ABC) transporter complex, substrate-binding subunit-containing"/>
    <property type="evidence" value="ECO:0007669"/>
    <property type="project" value="TreeGrafter"/>
</dbReference>
<organism evidence="7 8">
    <name type="scientific">Peteryoungia ipomoeae</name>
    <dbReference type="NCBI Taxonomy" id="1210932"/>
    <lineage>
        <taxon>Bacteria</taxon>
        <taxon>Pseudomonadati</taxon>
        <taxon>Pseudomonadota</taxon>
        <taxon>Alphaproteobacteria</taxon>
        <taxon>Hyphomicrobiales</taxon>
        <taxon>Rhizobiaceae</taxon>
        <taxon>Peteryoungia</taxon>
    </lineage>
</organism>
<dbReference type="Gene3D" id="2.40.50.140">
    <property type="entry name" value="Nucleic acid-binding proteins"/>
    <property type="match status" value="1"/>
</dbReference>
<dbReference type="AlphaFoldDB" id="A0A4V4HM75"/>
<dbReference type="SUPFAM" id="SSF52540">
    <property type="entry name" value="P-loop containing nucleoside triphosphate hydrolases"/>
    <property type="match status" value="1"/>
</dbReference>
<name>A0A4V4HM75_9HYPH</name>
<accession>A0A4V4HM75</accession>
<dbReference type="Gene3D" id="2.40.50.100">
    <property type="match status" value="1"/>
</dbReference>
<dbReference type="Gene3D" id="3.40.50.300">
    <property type="entry name" value="P-loop containing nucleotide triphosphate hydrolases"/>
    <property type="match status" value="1"/>
</dbReference>
<comment type="subcellular location">
    <subcellularLocation>
        <location evidence="1">Cell inner membrane</location>
        <topology evidence="1">Peripheral membrane protein</topology>
    </subcellularLocation>
</comment>
<evidence type="ECO:0000256" key="5">
    <source>
        <dbReference type="ARBA" id="ARBA00022840"/>
    </source>
</evidence>
<dbReference type="Proteomes" id="UP000308828">
    <property type="component" value="Unassembled WGS sequence"/>
</dbReference>